<dbReference type="Proteomes" id="UP001489719">
    <property type="component" value="Unassembled WGS sequence"/>
</dbReference>
<reference evidence="2" key="1">
    <citation type="journal article" date="2024" name="Front. Bioeng. Biotechnol.">
        <title>Genome-scale model development and genomic sequencing of the oleaginous clade Lipomyces.</title>
        <authorList>
            <person name="Czajka J.J."/>
            <person name="Han Y."/>
            <person name="Kim J."/>
            <person name="Mondo S.J."/>
            <person name="Hofstad B.A."/>
            <person name="Robles A."/>
            <person name="Haridas S."/>
            <person name="Riley R."/>
            <person name="LaButti K."/>
            <person name="Pangilinan J."/>
            <person name="Andreopoulos W."/>
            <person name="Lipzen A."/>
            <person name="Yan J."/>
            <person name="Wang M."/>
            <person name="Ng V."/>
            <person name="Grigoriev I.V."/>
            <person name="Spatafora J.W."/>
            <person name="Magnuson J.K."/>
            <person name="Baker S.E."/>
            <person name="Pomraning K.R."/>
        </authorList>
    </citation>
    <scope>NUCLEOTIDE SEQUENCE [LARGE SCALE GENOMIC DNA]</scope>
    <source>
        <strain evidence="2">CBS 10300</strain>
    </source>
</reference>
<sequence>MKQTGSARFRQRKISVKQGLQIIRQVDIPDLEEEQQREIQQVETGVEKGEEEEHHLQAAINASLAAAAGAKVQQIYIPTPDASKLFEGYSKYYTRKFAEPTTYIRFSSTVEDTTGCPYCLDENDFEFLEKINSTKRSASQKCTEDVFEQVMHQFETAITERQPFLSTDVSQILSFEELETAFSEFNHPLYINFAKMIYPHWKERRIQRQGKSIMYSLKFEEGDKDDSDPYTCFRRREFRQVRKTRRSDAQSSERLRRLKAEMDAARSLTELVVKRELLRKDSLQLEWDTFKQRTMVKELKRKLGIRGDDEDLVSKKKKPNAVENQIPAVRLAIPKVPEIGLVTLEDIYQKREKAIDTAIEEKLSRRRDADIGWEDYTEIVTGWLGILDNGYYTAYRGN</sequence>
<protein>
    <submittedName>
        <fullName evidence="1">Enhancer of polycomb-like-domain-containing protein</fullName>
    </submittedName>
</protein>
<keyword evidence="2" id="KW-1185">Reference proteome</keyword>
<dbReference type="EMBL" id="MU970056">
    <property type="protein sequence ID" value="KAK9323921.1"/>
    <property type="molecule type" value="Genomic_DNA"/>
</dbReference>
<accession>A0ACC3TSN1</accession>
<gene>
    <name evidence="1" type="ORF">V1517DRAFT_85135</name>
</gene>
<evidence type="ECO:0000313" key="1">
    <source>
        <dbReference type="EMBL" id="KAK9323921.1"/>
    </source>
</evidence>
<organism evidence="1 2">
    <name type="scientific">Lipomyces orientalis</name>
    <dbReference type="NCBI Taxonomy" id="1233043"/>
    <lineage>
        <taxon>Eukaryota</taxon>
        <taxon>Fungi</taxon>
        <taxon>Dikarya</taxon>
        <taxon>Ascomycota</taxon>
        <taxon>Saccharomycotina</taxon>
        <taxon>Lipomycetes</taxon>
        <taxon>Lipomycetales</taxon>
        <taxon>Lipomycetaceae</taxon>
        <taxon>Lipomyces</taxon>
    </lineage>
</organism>
<evidence type="ECO:0000313" key="2">
    <source>
        <dbReference type="Proteomes" id="UP001489719"/>
    </source>
</evidence>
<name>A0ACC3TSN1_9ASCO</name>
<comment type="caution">
    <text evidence="1">The sequence shown here is derived from an EMBL/GenBank/DDBJ whole genome shotgun (WGS) entry which is preliminary data.</text>
</comment>
<proteinExistence type="predicted"/>